<proteinExistence type="predicted"/>
<reference evidence="3 4" key="1">
    <citation type="submission" date="2020-07" db="EMBL/GenBank/DDBJ databases">
        <title>Sequencing the genomes of 1000 actinobacteria strains.</title>
        <authorList>
            <person name="Klenk H.-P."/>
        </authorList>
    </citation>
    <scope>NUCLEOTIDE SEQUENCE [LARGE SCALE GENOMIC DNA]</scope>
    <source>
        <strain evidence="3 4">DSM 29531</strain>
    </source>
</reference>
<feature type="region of interest" description="Disordered" evidence="1">
    <location>
        <begin position="103"/>
        <end position="233"/>
    </location>
</feature>
<feature type="transmembrane region" description="Helical" evidence="2">
    <location>
        <begin position="20"/>
        <end position="40"/>
    </location>
</feature>
<feature type="compositionally biased region" description="Basic and acidic residues" evidence="1">
    <location>
        <begin position="204"/>
        <end position="218"/>
    </location>
</feature>
<evidence type="ECO:0000256" key="2">
    <source>
        <dbReference type="SAM" id="Phobius"/>
    </source>
</evidence>
<keyword evidence="2" id="KW-1133">Transmembrane helix</keyword>
<name>A0A853DD51_9MICO</name>
<protein>
    <submittedName>
        <fullName evidence="3">Uncharacterized protein</fullName>
    </submittedName>
</protein>
<gene>
    <name evidence="3" type="ORF">HNR15_001781</name>
</gene>
<feature type="transmembrane region" description="Helical" evidence="2">
    <location>
        <begin position="79"/>
        <end position="99"/>
    </location>
</feature>
<dbReference type="Proteomes" id="UP000571817">
    <property type="component" value="Unassembled WGS sequence"/>
</dbReference>
<dbReference type="RefSeq" id="WP_179481004.1">
    <property type="nucleotide sequence ID" value="NZ_JACCFW010000001.1"/>
</dbReference>
<evidence type="ECO:0000256" key="1">
    <source>
        <dbReference type="SAM" id="MobiDB-lite"/>
    </source>
</evidence>
<accession>A0A853DD51</accession>
<dbReference type="EMBL" id="JACCFW010000001">
    <property type="protein sequence ID" value="NYJ74818.1"/>
    <property type="molecule type" value="Genomic_DNA"/>
</dbReference>
<keyword evidence="4" id="KW-1185">Reference proteome</keyword>
<dbReference type="AlphaFoldDB" id="A0A853DD51"/>
<keyword evidence="2" id="KW-0472">Membrane</keyword>
<keyword evidence="2" id="KW-0812">Transmembrane</keyword>
<evidence type="ECO:0000313" key="4">
    <source>
        <dbReference type="Proteomes" id="UP000571817"/>
    </source>
</evidence>
<comment type="caution">
    <text evidence="3">The sequence shown here is derived from an EMBL/GenBank/DDBJ whole genome shotgun (WGS) entry which is preliminary data.</text>
</comment>
<feature type="compositionally biased region" description="Basic and acidic residues" evidence="1">
    <location>
        <begin position="123"/>
        <end position="136"/>
    </location>
</feature>
<sequence length="233" mass="24610">MPPESGETRTLYVPRTGTKVSLLVGLALIIAAIYVAVVPLSVTSRSGPNFGCGTALSPNNDSFGKTYCSAVDDSARYRAIALGAGGIVLAGVGAALFGFDTTTRTRKPRPGFDDGYDDDADDLPPRGRRDNARRTSDAVAADDEAQGSPAPRGSAAARTGGASPAPRRSALARDRRPAADSVPADPEYDESAGDEAPHNSLRRPFSDRFAERSRARVDVDDEYDELDGPRGRR</sequence>
<feature type="compositionally biased region" description="Low complexity" evidence="1">
    <location>
        <begin position="147"/>
        <end position="169"/>
    </location>
</feature>
<evidence type="ECO:0000313" key="3">
    <source>
        <dbReference type="EMBL" id="NYJ74818.1"/>
    </source>
</evidence>
<organism evidence="3 4">
    <name type="scientific">Allobranchiibius huperziae</name>
    <dbReference type="NCBI Taxonomy" id="1874116"/>
    <lineage>
        <taxon>Bacteria</taxon>
        <taxon>Bacillati</taxon>
        <taxon>Actinomycetota</taxon>
        <taxon>Actinomycetes</taxon>
        <taxon>Micrococcales</taxon>
        <taxon>Dermacoccaceae</taxon>
        <taxon>Allobranchiibius</taxon>
    </lineage>
</organism>